<name>A0A370GS20_9COXI</name>
<feature type="transmembrane region" description="Helical" evidence="6">
    <location>
        <begin position="239"/>
        <end position="263"/>
    </location>
</feature>
<feature type="transmembrane region" description="Helical" evidence="6">
    <location>
        <begin position="146"/>
        <end position="168"/>
    </location>
</feature>
<dbReference type="AlphaFoldDB" id="A0A370GS20"/>
<dbReference type="PANTHER" id="PTHR23519:SF1">
    <property type="entry name" value="AUTOPHAGY-RELATED PROTEIN 22"/>
    <property type="match status" value="1"/>
</dbReference>
<evidence type="ECO:0000256" key="3">
    <source>
        <dbReference type="ARBA" id="ARBA00022692"/>
    </source>
</evidence>
<keyword evidence="9" id="KW-1185">Reference proteome</keyword>
<dbReference type="GO" id="GO:0012505">
    <property type="term" value="C:endomembrane system"/>
    <property type="evidence" value="ECO:0007669"/>
    <property type="project" value="UniProtKB-SubCell"/>
</dbReference>
<feature type="transmembrane region" description="Helical" evidence="6">
    <location>
        <begin position="365"/>
        <end position="383"/>
    </location>
</feature>
<evidence type="ECO:0000313" key="9">
    <source>
        <dbReference type="Proteomes" id="UP000254720"/>
    </source>
</evidence>
<feature type="transmembrane region" description="Helical" evidence="6">
    <location>
        <begin position="275"/>
        <end position="296"/>
    </location>
</feature>
<dbReference type="PANTHER" id="PTHR23519">
    <property type="entry name" value="AUTOPHAGY-RELATED PROTEIN 22"/>
    <property type="match status" value="1"/>
</dbReference>
<feature type="transmembrane region" description="Helical" evidence="6">
    <location>
        <begin position="327"/>
        <end position="344"/>
    </location>
</feature>
<keyword evidence="3 6" id="KW-0812">Transmembrane</keyword>
<dbReference type="OrthoDB" id="9768783at2"/>
<comment type="subcellular location">
    <subcellularLocation>
        <location evidence="1">Endomembrane system</location>
        <topology evidence="1">Multi-pass membrane protein</topology>
    </subcellularLocation>
</comment>
<dbReference type="InterPro" id="IPR036259">
    <property type="entry name" value="MFS_trans_sf"/>
</dbReference>
<sequence>MQSRHPVIVIGAWCLYDWASSAFPVIVTTFIFATYFTTKVAENTIIGTYQWANATALAGIIIAFTSPLFGAIADYGGHHKRWLFCFTWLAIIASALLWFAYPHHSAVYFTLACVVVGTIGLEVGTVFYNAYLAYIAPKNYLGRISGWGWGTGYIGGILALTIALVVFVDANALGLNTQNAEEIRISGPFVAIWYALFSLPMFFLTPDIPSQPHPLRQAIRFGFRDLLATLKKLPSEKNILLFLVAHMIYADGLNTLFAFGGIYAAGTYGLSFKEVLIFGITMNITAGLGAILLSWVDDYLGSKFTVIVSLICILIFGLPILFMEHKYGFWAMALVLCLFVGPVQSASRSLMVRLIAGKGAATEMFGLYALSGKITAFIGPWLLGEMTLAFDSQRVGMATVLTFFVMGILLILPVKVKEDRLLRSNTAN</sequence>
<feature type="transmembrane region" description="Helical" evidence="6">
    <location>
        <begin position="188"/>
        <end position="206"/>
    </location>
</feature>
<dbReference type="Pfam" id="PF11700">
    <property type="entry name" value="ATG22"/>
    <property type="match status" value="2"/>
</dbReference>
<dbReference type="GO" id="GO:0022857">
    <property type="term" value="F:transmembrane transporter activity"/>
    <property type="evidence" value="ECO:0007669"/>
    <property type="project" value="InterPro"/>
</dbReference>
<evidence type="ECO:0000256" key="6">
    <source>
        <dbReference type="SAM" id="Phobius"/>
    </source>
</evidence>
<feature type="transmembrane region" description="Helical" evidence="6">
    <location>
        <begin position="303"/>
        <end position="321"/>
    </location>
</feature>
<feature type="transmembrane region" description="Helical" evidence="6">
    <location>
        <begin position="56"/>
        <end position="75"/>
    </location>
</feature>
<keyword evidence="2" id="KW-0813">Transport</keyword>
<keyword evidence="5 6" id="KW-0472">Membrane</keyword>
<evidence type="ECO:0000256" key="5">
    <source>
        <dbReference type="ARBA" id="ARBA00023136"/>
    </source>
</evidence>
<evidence type="ECO:0000259" key="7">
    <source>
        <dbReference type="PROSITE" id="PS50850"/>
    </source>
</evidence>
<evidence type="ECO:0000256" key="1">
    <source>
        <dbReference type="ARBA" id="ARBA00004127"/>
    </source>
</evidence>
<dbReference type="Proteomes" id="UP000254720">
    <property type="component" value="Unassembled WGS sequence"/>
</dbReference>
<dbReference type="PROSITE" id="PS50850">
    <property type="entry name" value="MFS"/>
    <property type="match status" value="1"/>
</dbReference>
<feature type="domain" description="Major facilitator superfamily (MFS) profile" evidence="7">
    <location>
        <begin position="1"/>
        <end position="419"/>
    </location>
</feature>
<evidence type="ECO:0000256" key="4">
    <source>
        <dbReference type="ARBA" id="ARBA00022989"/>
    </source>
</evidence>
<comment type="caution">
    <text evidence="8">The sequence shown here is derived from an EMBL/GenBank/DDBJ whole genome shotgun (WGS) entry which is preliminary data.</text>
</comment>
<dbReference type="EMBL" id="QQAX01000005">
    <property type="protein sequence ID" value="RDI46498.1"/>
    <property type="molecule type" value="Genomic_DNA"/>
</dbReference>
<feature type="transmembrane region" description="Helical" evidence="6">
    <location>
        <begin position="82"/>
        <end position="101"/>
    </location>
</feature>
<dbReference type="RefSeq" id="WP_114833796.1">
    <property type="nucleotide sequence ID" value="NZ_LR699114.1"/>
</dbReference>
<reference evidence="8 9" key="1">
    <citation type="submission" date="2018-07" db="EMBL/GenBank/DDBJ databases">
        <title>Genomic Encyclopedia of Type Strains, Phase IV (KMG-IV): sequencing the most valuable type-strain genomes for metagenomic binning, comparative biology and taxonomic classification.</title>
        <authorList>
            <person name="Goeker M."/>
        </authorList>
    </citation>
    <scope>NUCLEOTIDE SEQUENCE [LARGE SCALE GENOMIC DNA]</scope>
    <source>
        <strain evidence="8 9">DSM 16500</strain>
    </source>
</reference>
<feature type="transmembrane region" description="Helical" evidence="6">
    <location>
        <begin position="7"/>
        <end position="36"/>
    </location>
</feature>
<dbReference type="SUPFAM" id="SSF103473">
    <property type="entry name" value="MFS general substrate transporter"/>
    <property type="match status" value="1"/>
</dbReference>
<organism evidence="8 9">
    <name type="scientific">Aquicella lusitana</name>
    <dbReference type="NCBI Taxonomy" id="254246"/>
    <lineage>
        <taxon>Bacteria</taxon>
        <taxon>Pseudomonadati</taxon>
        <taxon>Pseudomonadota</taxon>
        <taxon>Gammaproteobacteria</taxon>
        <taxon>Legionellales</taxon>
        <taxon>Coxiellaceae</taxon>
        <taxon>Aquicella</taxon>
    </lineage>
</organism>
<protein>
    <submittedName>
        <fullName evidence="8">UMF1 family MFS transporter</fullName>
    </submittedName>
</protein>
<proteinExistence type="predicted"/>
<dbReference type="Gene3D" id="1.20.1250.20">
    <property type="entry name" value="MFS general substrate transporter like domains"/>
    <property type="match status" value="1"/>
</dbReference>
<gene>
    <name evidence="8" type="ORF">C8D86_10522</name>
</gene>
<dbReference type="InterPro" id="IPR024671">
    <property type="entry name" value="Atg22-like"/>
</dbReference>
<accession>A0A370GS20</accession>
<dbReference type="InterPro" id="IPR020846">
    <property type="entry name" value="MFS_dom"/>
</dbReference>
<feature type="transmembrane region" description="Helical" evidence="6">
    <location>
        <begin position="107"/>
        <end position="134"/>
    </location>
</feature>
<dbReference type="InterPro" id="IPR050495">
    <property type="entry name" value="ATG22/LtaA_families"/>
</dbReference>
<keyword evidence="4 6" id="KW-1133">Transmembrane helix</keyword>
<feature type="transmembrane region" description="Helical" evidence="6">
    <location>
        <begin position="395"/>
        <end position="414"/>
    </location>
</feature>
<evidence type="ECO:0000256" key="2">
    <source>
        <dbReference type="ARBA" id="ARBA00022448"/>
    </source>
</evidence>
<evidence type="ECO:0000313" key="8">
    <source>
        <dbReference type="EMBL" id="RDI46498.1"/>
    </source>
</evidence>